<sequence>MRSNPVCRNCRTSPPRGGVVALSNACLRQSVMQEMQDQQLHEEARHVEVAWWTLAAAATSFMQAIRVRQWQKFATSRWRGGPQHLHAAPRILQVAFLSS</sequence>
<evidence type="ECO:0000313" key="1">
    <source>
        <dbReference type="EMBL" id="KAK8548060.1"/>
    </source>
</evidence>
<name>A0ABR2DXE5_9ROSI</name>
<dbReference type="EMBL" id="JBBPBM010000021">
    <property type="protein sequence ID" value="KAK8548060.1"/>
    <property type="molecule type" value="Genomic_DNA"/>
</dbReference>
<accession>A0ABR2DXE5</accession>
<comment type="caution">
    <text evidence="1">The sequence shown here is derived from an EMBL/GenBank/DDBJ whole genome shotgun (WGS) entry which is preliminary data.</text>
</comment>
<organism evidence="1 2">
    <name type="scientific">Hibiscus sabdariffa</name>
    <name type="common">roselle</name>
    <dbReference type="NCBI Taxonomy" id="183260"/>
    <lineage>
        <taxon>Eukaryota</taxon>
        <taxon>Viridiplantae</taxon>
        <taxon>Streptophyta</taxon>
        <taxon>Embryophyta</taxon>
        <taxon>Tracheophyta</taxon>
        <taxon>Spermatophyta</taxon>
        <taxon>Magnoliopsida</taxon>
        <taxon>eudicotyledons</taxon>
        <taxon>Gunneridae</taxon>
        <taxon>Pentapetalae</taxon>
        <taxon>rosids</taxon>
        <taxon>malvids</taxon>
        <taxon>Malvales</taxon>
        <taxon>Malvaceae</taxon>
        <taxon>Malvoideae</taxon>
        <taxon>Hibiscus</taxon>
    </lineage>
</organism>
<keyword evidence="2" id="KW-1185">Reference proteome</keyword>
<evidence type="ECO:0000313" key="2">
    <source>
        <dbReference type="Proteomes" id="UP001472677"/>
    </source>
</evidence>
<dbReference type="Proteomes" id="UP001472677">
    <property type="component" value="Unassembled WGS sequence"/>
</dbReference>
<gene>
    <name evidence="1" type="ORF">V6N12_060986</name>
</gene>
<reference evidence="1 2" key="1">
    <citation type="journal article" date="2024" name="G3 (Bethesda)">
        <title>Genome assembly of Hibiscus sabdariffa L. provides insights into metabolisms of medicinal natural products.</title>
        <authorList>
            <person name="Kim T."/>
        </authorList>
    </citation>
    <scope>NUCLEOTIDE SEQUENCE [LARGE SCALE GENOMIC DNA]</scope>
    <source>
        <strain evidence="1">TK-2024</strain>
        <tissue evidence="1">Old leaves</tissue>
    </source>
</reference>
<protein>
    <submittedName>
        <fullName evidence="1">Uncharacterized protein</fullName>
    </submittedName>
</protein>
<proteinExistence type="predicted"/>